<feature type="transmembrane region" description="Helical" evidence="6">
    <location>
        <begin position="216"/>
        <end position="236"/>
    </location>
</feature>
<feature type="transmembrane region" description="Helical" evidence="6">
    <location>
        <begin position="499"/>
        <end position="520"/>
    </location>
</feature>
<dbReference type="InterPro" id="IPR036390">
    <property type="entry name" value="WH_DNA-bd_sf"/>
</dbReference>
<feature type="transmembrane region" description="Helical" evidence="6">
    <location>
        <begin position="77"/>
        <end position="100"/>
    </location>
</feature>
<dbReference type="Proteomes" id="UP000549394">
    <property type="component" value="Unassembled WGS sequence"/>
</dbReference>
<gene>
    <name evidence="8" type="ORF">DGYR_LOCUS485</name>
</gene>
<feature type="transmembrane region" description="Helical" evidence="6">
    <location>
        <begin position="178"/>
        <end position="204"/>
    </location>
</feature>
<feature type="transmembrane region" description="Helical" evidence="6">
    <location>
        <begin position="459"/>
        <end position="479"/>
    </location>
</feature>
<accession>A0A7I8V608</accession>
<comment type="caution">
    <text evidence="8">The sequence shown here is derived from an EMBL/GenBank/DDBJ whole genome shotgun (WGS) entry which is preliminary data.</text>
</comment>
<dbReference type="InterPro" id="IPR004776">
    <property type="entry name" value="Mem_transp_PIN-like"/>
</dbReference>
<feature type="transmembrane region" description="Helical" evidence="6">
    <location>
        <begin position="666"/>
        <end position="685"/>
    </location>
</feature>
<dbReference type="Pfam" id="PF03547">
    <property type="entry name" value="Mem_trans"/>
    <property type="match status" value="1"/>
</dbReference>
<sequence>MNFSEAIKRNISQQSGENIYSSIVQCFSVIFIGYISARAHWITDTQVGGLGIFVSKFALPALLFQNMATLNFSSVNWTFLISILISKSAVFILITIFGLIVTRPINFGKCGIYSIFATQSNDFALGYPIVYALYSKSHPEFINYIYLLAPISVALLNPIGFFLMELQKRRESDDRQTGYCLIIFKVFGGVLINPIIFMTALGLSANLLFQRELPGILGHILKVLGNSYSACALFFLGHSLSGKMKDQLGMKLLMAVLLITSKMLILPLVIREVVANINNGNSSETVDYSTYGFLYGTFPTAPTVFLFASQYEIEVDLIATAMVVGTFLSAPLMFVSAKMITLPVAKLSNYDQFIFTSSFDVACVGLGCSVWVFVVFLLNKRNRSFPHQITLILTFFQAAGCISMMTYKSVNQNTAWQHYLHFIWYSFSTLGARIFVSVLAISLLFLRMKSVCYALKKRIYLYSAGLGLPLALTGILLIFGKKNSAAKLPQISYGPLQIWLNIGVLSISLLIIISCVVIHYRCSSNSPPENTSLGPRQNVTSDSQRPLLCSDSSDQPSILDNLQDDISEEELENSAFSINNETAPMVLPIEENEPSRREFQSIEDIIPFPPNLRRNTRHTSLISERSCENARCSEEQRRECQRLVRSLERPVTLSESGDTYQFVRHVILVLFLCLPQLVCLSLNIWRLTAKWTSGAFVELEFLDAVLNYGQGAFSFCVFGFDSHMVLEPFIRRFDKRCRNCFPFNNYRWRKWLYGSEVIRPASRRYLDPVTKRKCDQFSQYHLETCKRNIAKDTARDGTTWRNSFSGKALVTWILNIGLAADRFDAKQYGRRLLRGNVIEHIEGERDLHDEDHLYRFTDAQDEEHPA</sequence>
<feature type="transmembrane region" description="Helical" evidence="6">
    <location>
        <begin position="248"/>
        <end position="270"/>
    </location>
</feature>
<dbReference type="Pfam" id="PF00610">
    <property type="entry name" value="DEP"/>
    <property type="match status" value="1"/>
</dbReference>
<feature type="transmembrane region" description="Helical" evidence="6">
    <location>
        <begin position="354"/>
        <end position="378"/>
    </location>
</feature>
<keyword evidence="4 6" id="KW-0472">Membrane</keyword>
<reference evidence="8 9" key="1">
    <citation type="submission" date="2020-08" db="EMBL/GenBank/DDBJ databases">
        <authorList>
            <person name="Hejnol A."/>
        </authorList>
    </citation>
    <scope>NUCLEOTIDE SEQUENCE [LARGE SCALE GENOMIC DNA]</scope>
</reference>
<dbReference type="InterPro" id="IPR000591">
    <property type="entry name" value="DEP_dom"/>
</dbReference>
<dbReference type="GO" id="GO:0030514">
    <property type="term" value="P:negative regulation of BMP signaling pathway"/>
    <property type="evidence" value="ECO:0007669"/>
    <property type="project" value="TreeGrafter"/>
</dbReference>
<keyword evidence="2 6" id="KW-0812">Transmembrane</keyword>
<proteinExistence type="predicted"/>
<evidence type="ECO:0000313" key="9">
    <source>
        <dbReference type="Proteomes" id="UP000549394"/>
    </source>
</evidence>
<dbReference type="EMBL" id="CAJFCJ010000001">
    <property type="protein sequence ID" value="CAD5111153.1"/>
    <property type="molecule type" value="Genomic_DNA"/>
</dbReference>
<feature type="transmembrane region" description="Helical" evidence="6">
    <location>
        <begin position="145"/>
        <end position="166"/>
    </location>
</feature>
<comment type="subcellular location">
    <subcellularLocation>
        <location evidence="1">Membrane</location>
        <topology evidence="1">Multi-pass membrane protein</topology>
    </subcellularLocation>
</comment>
<feature type="transmembrane region" description="Helical" evidence="6">
    <location>
        <begin position="422"/>
        <end position="447"/>
    </location>
</feature>
<dbReference type="PANTHER" id="PTHR22829">
    <property type="entry name" value="DEP DOMAIN PROTEIN"/>
    <property type="match status" value="1"/>
</dbReference>
<name>A0A7I8V608_9ANNE</name>
<keyword evidence="9" id="KW-1185">Reference proteome</keyword>
<dbReference type="GO" id="GO:0016020">
    <property type="term" value="C:membrane"/>
    <property type="evidence" value="ECO:0007669"/>
    <property type="project" value="UniProtKB-SubCell"/>
</dbReference>
<evidence type="ECO:0000256" key="1">
    <source>
        <dbReference type="ARBA" id="ARBA00004141"/>
    </source>
</evidence>
<feature type="transmembrane region" description="Helical" evidence="6">
    <location>
        <begin position="315"/>
        <end position="334"/>
    </location>
</feature>
<dbReference type="SMART" id="SM00049">
    <property type="entry name" value="DEP"/>
    <property type="match status" value="1"/>
</dbReference>
<feature type="transmembrane region" description="Helical" evidence="6">
    <location>
        <begin position="112"/>
        <end position="133"/>
    </location>
</feature>
<protein>
    <submittedName>
        <fullName evidence="8">DgyrCDS489</fullName>
    </submittedName>
</protein>
<evidence type="ECO:0000256" key="2">
    <source>
        <dbReference type="ARBA" id="ARBA00022692"/>
    </source>
</evidence>
<dbReference type="PROSITE" id="PS50186">
    <property type="entry name" value="DEP"/>
    <property type="match status" value="1"/>
</dbReference>
<evidence type="ECO:0000256" key="4">
    <source>
        <dbReference type="ARBA" id="ARBA00023136"/>
    </source>
</evidence>
<dbReference type="AlphaFoldDB" id="A0A7I8V608"/>
<evidence type="ECO:0000259" key="7">
    <source>
        <dbReference type="PROSITE" id="PS50186"/>
    </source>
</evidence>
<dbReference type="Gene3D" id="1.10.10.10">
    <property type="entry name" value="Winged helix-like DNA-binding domain superfamily/Winged helix DNA-binding domain"/>
    <property type="match status" value="1"/>
</dbReference>
<dbReference type="InterPro" id="IPR051832">
    <property type="entry name" value="mTOR-Rac_regulators"/>
</dbReference>
<dbReference type="GO" id="GO:0055085">
    <property type="term" value="P:transmembrane transport"/>
    <property type="evidence" value="ECO:0007669"/>
    <property type="project" value="InterPro"/>
</dbReference>
<dbReference type="SUPFAM" id="SSF46785">
    <property type="entry name" value="Winged helix' DNA-binding domain"/>
    <property type="match status" value="1"/>
</dbReference>
<dbReference type="InterPro" id="IPR036388">
    <property type="entry name" value="WH-like_DNA-bd_sf"/>
</dbReference>
<evidence type="ECO:0000256" key="3">
    <source>
        <dbReference type="ARBA" id="ARBA00022989"/>
    </source>
</evidence>
<feature type="region of interest" description="Disordered" evidence="5">
    <location>
        <begin position="526"/>
        <end position="555"/>
    </location>
</feature>
<evidence type="ECO:0000256" key="5">
    <source>
        <dbReference type="SAM" id="MobiDB-lite"/>
    </source>
</evidence>
<organism evidence="8 9">
    <name type="scientific">Dimorphilus gyrociliatus</name>
    <dbReference type="NCBI Taxonomy" id="2664684"/>
    <lineage>
        <taxon>Eukaryota</taxon>
        <taxon>Metazoa</taxon>
        <taxon>Spiralia</taxon>
        <taxon>Lophotrochozoa</taxon>
        <taxon>Annelida</taxon>
        <taxon>Polychaeta</taxon>
        <taxon>Polychaeta incertae sedis</taxon>
        <taxon>Dinophilidae</taxon>
        <taxon>Dimorphilus</taxon>
    </lineage>
</organism>
<keyword evidence="3 6" id="KW-1133">Transmembrane helix</keyword>
<feature type="transmembrane region" description="Helical" evidence="6">
    <location>
        <begin position="290"/>
        <end position="308"/>
    </location>
</feature>
<dbReference type="GO" id="GO:0035556">
    <property type="term" value="P:intracellular signal transduction"/>
    <property type="evidence" value="ECO:0007669"/>
    <property type="project" value="InterPro"/>
</dbReference>
<feature type="transmembrane region" description="Helical" evidence="6">
    <location>
        <begin position="390"/>
        <end position="410"/>
    </location>
</feature>
<feature type="transmembrane region" description="Helical" evidence="6">
    <location>
        <begin position="705"/>
        <end position="726"/>
    </location>
</feature>
<feature type="domain" description="DEP" evidence="7">
    <location>
        <begin position="802"/>
        <end position="858"/>
    </location>
</feature>
<feature type="transmembrane region" description="Helical" evidence="6">
    <location>
        <begin position="19"/>
        <end position="35"/>
    </location>
</feature>
<dbReference type="OrthoDB" id="2133778at2759"/>
<evidence type="ECO:0000256" key="6">
    <source>
        <dbReference type="SAM" id="Phobius"/>
    </source>
</evidence>
<dbReference type="PANTHER" id="PTHR22829:SF5">
    <property type="entry name" value="INTEGRAL MEMBRANE PROTEIN GPR155"/>
    <property type="match status" value="1"/>
</dbReference>
<evidence type="ECO:0000313" key="8">
    <source>
        <dbReference type="EMBL" id="CAD5111153.1"/>
    </source>
</evidence>